<dbReference type="InterPro" id="IPR019441">
    <property type="entry name" value="FMP27/BLTP2/Hobbit_GFWDK_RBG"/>
</dbReference>
<dbReference type="CDD" id="cd09272">
    <property type="entry name" value="RNase_HI_RT_Ty1"/>
    <property type="match status" value="1"/>
</dbReference>
<keyword evidence="1" id="KW-0378">Hydrolase</keyword>
<dbReference type="SMART" id="SM01214">
    <property type="entry name" value="Fmp27_GFWDK"/>
    <property type="match status" value="1"/>
</dbReference>
<dbReference type="SUPFAM" id="SSF56672">
    <property type="entry name" value="DNA/RNA polymerases"/>
    <property type="match status" value="1"/>
</dbReference>
<keyword evidence="2" id="KW-0862">Zinc</keyword>
<keyword evidence="2" id="KW-0479">Metal-binding</keyword>
<feature type="region of interest" description="Disordered" evidence="3">
    <location>
        <begin position="3129"/>
        <end position="3169"/>
    </location>
</feature>
<dbReference type="InterPro" id="IPR043502">
    <property type="entry name" value="DNA/RNA_pol_sf"/>
</dbReference>
<dbReference type="Gene3D" id="4.10.60.10">
    <property type="entry name" value="Zinc finger, CCHC-type"/>
    <property type="match status" value="1"/>
</dbReference>
<dbReference type="InterPro" id="IPR045167">
    <property type="entry name" value="Hobbit"/>
</dbReference>
<evidence type="ECO:0000313" key="6">
    <source>
        <dbReference type="Proteomes" id="UP000436088"/>
    </source>
</evidence>
<accession>A0A6A3AXX7</accession>
<evidence type="ECO:0000313" key="5">
    <source>
        <dbReference type="EMBL" id="KAE8707905.1"/>
    </source>
</evidence>
<feature type="compositionally biased region" description="Low complexity" evidence="3">
    <location>
        <begin position="2612"/>
        <end position="2638"/>
    </location>
</feature>
<feature type="region of interest" description="Disordered" evidence="3">
    <location>
        <begin position="3400"/>
        <end position="3454"/>
    </location>
</feature>
<evidence type="ECO:0000256" key="1">
    <source>
        <dbReference type="ARBA" id="ARBA00022750"/>
    </source>
</evidence>
<dbReference type="Pfam" id="PF22936">
    <property type="entry name" value="Pol_BBD"/>
    <property type="match status" value="1"/>
</dbReference>
<reference evidence="5" key="1">
    <citation type="submission" date="2019-09" db="EMBL/GenBank/DDBJ databases">
        <title>Draft genome information of white flower Hibiscus syriacus.</title>
        <authorList>
            <person name="Kim Y.-M."/>
        </authorList>
    </citation>
    <scope>NUCLEOTIDE SEQUENCE [LARGE SCALE GENOMIC DNA]</scope>
    <source>
        <strain evidence="5">YM2019G1</strain>
    </source>
</reference>
<dbReference type="GO" id="GO:0008270">
    <property type="term" value="F:zinc ion binding"/>
    <property type="evidence" value="ECO:0007669"/>
    <property type="project" value="UniProtKB-KW"/>
</dbReference>
<dbReference type="GO" id="GO:0003676">
    <property type="term" value="F:nucleic acid binding"/>
    <property type="evidence" value="ECO:0007669"/>
    <property type="project" value="InterPro"/>
</dbReference>
<feature type="compositionally biased region" description="Polar residues" evidence="3">
    <location>
        <begin position="3144"/>
        <end position="3156"/>
    </location>
</feature>
<keyword evidence="6" id="KW-1185">Reference proteome</keyword>
<dbReference type="InterPro" id="IPR036875">
    <property type="entry name" value="Znf_CCHC_sf"/>
</dbReference>
<evidence type="ECO:0000256" key="3">
    <source>
        <dbReference type="SAM" id="MobiDB-lite"/>
    </source>
</evidence>
<feature type="region of interest" description="Disordered" evidence="3">
    <location>
        <begin position="3196"/>
        <end position="3217"/>
    </location>
</feature>
<protein>
    <submittedName>
        <fullName evidence="5">Protein SABRE</fullName>
    </submittedName>
</protein>
<dbReference type="InterPro" id="IPR057670">
    <property type="entry name" value="SH3_retrovirus"/>
</dbReference>
<evidence type="ECO:0000259" key="4">
    <source>
        <dbReference type="PROSITE" id="PS50158"/>
    </source>
</evidence>
<evidence type="ECO:0000256" key="2">
    <source>
        <dbReference type="PROSITE-ProRule" id="PRU00047"/>
    </source>
</evidence>
<dbReference type="InterPro" id="IPR025724">
    <property type="entry name" value="GAG-pre-integrase_dom"/>
</dbReference>
<feature type="compositionally biased region" description="Basic residues" evidence="3">
    <location>
        <begin position="988"/>
        <end position="998"/>
    </location>
</feature>
<dbReference type="PANTHER" id="PTHR15678">
    <property type="entry name" value="ANTIGEN MLAA-22-RELATED"/>
    <property type="match status" value="1"/>
</dbReference>
<dbReference type="Pfam" id="PF13976">
    <property type="entry name" value="gag_pre-integrs"/>
    <property type="match status" value="1"/>
</dbReference>
<dbReference type="PROSITE" id="PS50158">
    <property type="entry name" value="ZF_CCHC"/>
    <property type="match status" value="1"/>
</dbReference>
<dbReference type="InterPro" id="IPR054722">
    <property type="entry name" value="PolX-like_BBD"/>
</dbReference>
<keyword evidence="1" id="KW-0645">Protease</keyword>
<dbReference type="Pfam" id="PF25597">
    <property type="entry name" value="SH3_retrovirus"/>
    <property type="match status" value="1"/>
</dbReference>
<keyword evidence="2" id="KW-0863">Zinc-finger</keyword>
<sequence>MPKYGSVETSSSSSGPVRRVMSNANFSVELFDGSGHFGMWQGEVLDALLQQGPDIAIEEEKPEYMEEKEWGTINRLACSTIRSCLSREQKYGYKNETSASTSMNEHITAFNELVEDLLSIDETFKDEDLALMLLSSLPDEFEHIETTLLHGKDNVTLKDVTAALYSYELRKQTKKESKYEAAEAMVARGRSKSQKPKWRGRSKSKSRLGKDECAFCHEKGHWKKDCPKLKKKGKAAPDACVAEHDAHDSDISLVASSTTFHSDEWILDSGCTYHMSPNREWFSNLVELNVGIVYMGNDNACKTVGIGSIRLKNQDGSTRVLTDVRYVPSLKKNLISLGALESKGSVVTMRDGVLKVTYGALVMMKGIRKNNLYYYQSSTIIGVVAAASGGDDLDATQLWHMRLGHAGEKSLQILAKKGLLKGAKACKLNFCEHCVLGKQKRVKFGTTIHNTKGKAFWAEAVTYAGHLINRLPSSAIGGKTPLEVWSGKPATDYDSLHVFGSTAYYHVKESKLDPRAKKALFMGITHGVKGFRLWCLDTKKVICSRDVTFDESALVKKVTSEAVQTITRPRREIRRPARFVDMVAYALPDVNDDIPITYQEAIQSLESDKWKSAMDEEMQSLQKNDTWKLAQLPKGKRAIGCKWVFVKKDESHNKKDVRYKAWLVAKGYAQKEGIDYNEVFSPVVKHSSIRILLALVAQLNLELAQLDVKTVFLHGDLEEEIYMTQPEGYKDGGCEKWLKDGSFIYLLLYVDDMLIASKSQKEIDKLKAQLNQEFEMKDLERVYMAKVPYANAVGSLMYAMVCTRPDISQAVGVVSRYMHDPGEGHLQAVKWILRYLQQTVDVGLVFEQDEALGQCMVGYVDSDYAGDLDKRRSTTGYLFTLAKAPSSAIHLAKNQVYHSRTKHIDVRYHFVREIFEEGKILLQKIATSENPADMMTKVGALESISVDEIKLSLCQSSVKLGTGRVSKSLKLQLLISKPEIVLRPPSKSSKKAKSRKSSSSKSSSGKGKKLMAVGNIARFLSVSITDLALKAPKSTVEVNGIKLDISKDGGSKPSLFVILQILPISVQAVQLLSGSVEKPSAPSSCEEFSLSCEFGRDREAGLVVRNVDINFGEINVNLNEELLSKTKKPPDDSSQIDKVKESTDDSSTTKKPDKKQAAILALTKHISIFPEKVTIEYSTSLSECKNIDVKFVHREHDIVVENNIKSIQLKSIKSKSTEEVGESTRVDVELEFSEIHLLRESGSSVLEIKKFGVFSFVSIPVQPISLVRAEIDVKLGGIRCNVMISTLKKLLRLKPSGTGAKKKEVVLQEETSPIEKPKSTESKAIVWKCTLSVPEITIVLYSISDVPLYQGCLQSSYVLASDISSTGPTVHTELGELNLRVADENQECLKENISSVKSNSVSLLHVAKVNLDWGKKDMESSEDGGTRCKLVLYADVAGMGIYSTYKHVESLIVTAISIEALFKNPSASKKATQSRTSRSSKPSGKGTRLLKFNLKQCSISFCGDTCLENTLVVADPKRVNYGSQGGRVVISISEDGTQRTATVISTVSDECKNLKYSLLLDIFHFSLCVNKEKQSTEVELERVRSIYEDHLEEDKPDKKVTLFDMQNAKFVQRSVGHKEITVCSLFSATDISITWEPDMHLSFVELGLKLKALVQNQKVKASGNEHADNVSSEREFEQKKEVIEVESGHVNKPMKKESIFAVDVEVLSIYAEAGDGVDAFVQVQSIFSENARIGVLLEGLLLGFNGAHILKSGRMQISRIPNVSSSSDATVPVVTVWDIVIQALDVYVCLPFRLELRAIDDVVEEMLRALKIVTNAKTNLILPMKKDNPNPKPKKPSSNKFGCVKFFLRKLTIEIEEEPIQGWLDEHYHLMKNEAFELDARLKFFNDYISANQCPKTAESNDSFCERKIQYNGAENDMQDPSSIQKMQEEIYRQSFQSYYLACQKLKPAEGSGSWREGFQAGFKPSTSRISLFSISGTELDVTVTLIDGGTDGMIEVIKQLDPVCRELEIPFSRVYGCNLLLNAGNLAVQIRDYPFPLFSAFSGRCEGRIVMGQQATAFQPQMSHDVFIGRWRKVRMLRSATGTTPPMKTYTDLHLRFKSAEVSFGVGYETVFADVSYAFTVALRRANLSKKGPGLPVLPKKEKSLPWWDDMRNYIHGNNNLFVSETKWYIQASADPYEKLHMLQIVSGPLEIRQSDGRIYACAKDFKIFLSSLESLINSRSVKIPTIVSAPFLDVPVFSIEVLMDWDCDSGHPLNHYLFALPVEGKSREKVFDPFRSTALTLRFDVSLKPLLNEPHCKAENVSIASPTVNFNVHDLAWLAKFGNVVALPPCKIRLFARFKRFGIPLIPRSGNLPLDRVITETMFRLDITPTCIKYKTFAEDDPAKGLTFTTTKFKVEVCSSRGKQKFTFECMREPLGLVYLGLDLHLLKAFLDKGDSTSVIKVGQSSQSASMEQVPSQKGNSTIDCTEKYPDEGYFVSFDYFTIRKQSPKADPEGLSAWQEAGRKNLGTTYVRCKTEKVRESDENAESDTSDDDGYNVVIADDCQRIFLYGLKILLNIENRDAVRSFGAGLAKAVEPQKPCASRQYAQRKLLEEKQKLSEPEMPQEDSLKSPSTNNVVPSSSQNMVTSASDSSVSHSAGMENSSAAAVEREKNDKVDDSEEEGTHHFMVNVIEPQFNLHSEEANGRFLFAAASGRVLARSFHSVLRVGSEVIEQALGTESAHIPEGGHGMTLTRMEFSVMLEHVQAHVAPTDVDLGAGIQWLPKIRRGSEKVKRTGALLERVFMPCDMYFQFTRHKSGTPELKVKPLKDLSFNSQSITMSMTSRQFQVMLDVLTNLLFARAPKPKKSCFTCPGEDDEDEGEEADAVVPSGIEEVELAKITLEKKEWEHKFILNNIKNLSLHCDTSGDNLEKGDWWMVNGGKSILVQGLKEELADVKKLRKEATAALRVTMQKAAQQRLMEKEKNKSPSCAMRVSVHTTKVAWSMLMDGKPFAEVEMNDLIYDYDRDYEDIGVALFTTKSIFIRNCLPNAKSDTLLSAWNPPPEWGKKVLLRVEAKQGAPRGGNSVMELLQVDVYPLKIHLTEAMYRMVWGYLFPSEDQDSQKRKEVWKVSTIAGARRAKKSMDVTAAVSQALKESEGSHKSRPSITDLPTDSNKASKLPDLKPGTHLRRTSSFDRMEDAVAESIATELLMQAQSSKTDLLEDTRSAKAGQPIEEKKPRPPKLIEFRSIKISQVELSITYEGSRFVVSDLKLLMDTFHRVEFTGTWRRLISRVKKHVIWGVLKSVTGMQVKKFKDKGHSQQPTTTAAPDGEFHLLDNDQASDQKRAFPKRSADGAGDGFVTSVRGLFNNQRRKAKQFVLRTMRGEEEGDQQGQLSDGDAEISPFARQLTITKAKKLIKQHTKKFEKGSGSISGSVDLDKEQNPSSPMNSTNPTAYESDSSSGSELIEELNRIQK</sequence>
<dbReference type="SUPFAM" id="SSF57756">
    <property type="entry name" value="Retrovirus zinc finger-like domains"/>
    <property type="match status" value="1"/>
</dbReference>
<dbReference type="Pfam" id="PF10344">
    <property type="entry name" value="Hobbit"/>
    <property type="match status" value="1"/>
</dbReference>
<proteinExistence type="predicted"/>
<dbReference type="InterPro" id="IPR001878">
    <property type="entry name" value="Znf_CCHC"/>
</dbReference>
<feature type="region of interest" description="Disordered" evidence="3">
    <location>
        <begin position="2595"/>
        <end position="2662"/>
    </location>
</feature>
<feature type="compositionally biased region" description="Polar residues" evidence="3">
    <location>
        <begin position="3422"/>
        <end position="3443"/>
    </location>
</feature>
<name>A0A6A3AXX7_HIBSY</name>
<comment type="caution">
    <text evidence="5">The sequence shown here is derived from an EMBL/GenBank/DDBJ whole genome shotgun (WGS) entry which is preliminary data.</text>
</comment>
<dbReference type="EMBL" id="VEPZ02000956">
    <property type="protein sequence ID" value="KAE8707905.1"/>
    <property type="molecule type" value="Genomic_DNA"/>
</dbReference>
<dbReference type="Pfam" id="PF07727">
    <property type="entry name" value="RVT_2"/>
    <property type="match status" value="1"/>
</dbReference>
<gene>
    <name evidence="5" type="ORF">F3Y22_tig00110370pilonHSYRG00022</name>
</gene>
<feature type="region of interest" description="Disordered" evidence="3">
    <location>
        <begin position="1124"/>
        <end position="1154"/>
    </location>
</feature>
<dbReference type="Proteomes" id="UP000436088">
    <property type="component" value="Unassembled WGS sequence"/>
</dbReference>
<dbReference type="PANTHER" id="PTHR15678:SF6">
    <property type="entry name" value="BRIDGE-LIKE LIPID TRANSFER PROTEIN FAMILY MEMBER 2"/>
    <property type="match status" value="1"/>
</dbReference>
<keyword evidence="1" id="KW-0064">Aspartyl protease</keyword>
<feature type="region of interest" description="Disordered" evidence="3">
    <location>
        <begin position="984"/>
        <end position="1009"/>
    </location>
</feature>
<organism evidence="5 6">
    <name type="scientific">Hibiscus syriacus</name>
    <name type="common">Rose of Sharon</name>
    <dbReference type="NCBI Taxonomy" id="106335"/>
    <lineage>
        <taxon>Eukaryota</taxon>
        <taxon>Viridiplantae</taxon>
        <taxon>Streptophyta</taxon>
        <taxon>Embryophyta</taxon>
        <taxon>Tracheophyta</taxon>
        <taxon>Spermatophyta</taxon>
        <taxon>Magnoliopsida</taxon>
        <taxon>eudicotyledons</taxon>
        <taxon>Gunneridae</taxon>
        <taxon>Pentapetalae</taxon>
        <taxon>rosids</taxon>
        <taxon>malvids</taxon>
        <taxon>Malvales</taxon>
        <taxon>Malvaceae</taxon>
        <taxon>Malvoideae</taxon>
        <taxon>Hibiscus</taxon>
    </lineage>
</organism>
<dbReference type="Pfam" id="PF14223">
    <property type="entry name" value="Retrotran_gag_2"/>
    <property type="match status" value="1"/>
</dbReference>
<dbReference type="InterPro" id="IPR013103">
    <property type="entry name" value="RVT_2"/>
</dbReference>
<feature type="domain" description="CCHC-type" evidence="4">
    <location>
        <begin position="213"/>
        <end position="228"/>
    </location>
</feature>
<dbReference type="GO" id="GO:0004190">
    <property type="term" value="F:aspartic-type endopeptidase activity"/>
    <property type="evidence" value="ECO:0007669"/>
    <property type="project" value="UniProtKB-KW"/>
</dbReference>